<keyword evidence="8" id="KW-1185">Reference proteome</keyword>
<dbReference type="InterPro" id="IPR029063">
    <property type="entry name" value="SAM-dependent_MTases_sf"/>
</dbReference>
<evidence type="ECO:0000259" key="6">
    <source>
        <dbReference type="Pfam" id="PF07669"/>
    </source>
</evidence>
<dbReference type="SUPFAM" id="SSF53335">
    <property type="entry name" value="S-adenosyl-L-methionine-dependent methyltransferases"/>
    <property type="match status" value="1"/>
</dbReference>
<dbReference type="GO" id="GO:0032259">
    <property type="term" value="P:methylation"/>
    <property type="evidence" value="ECO:0007669"/>
    <property type="project" value="UniProtKB-KW"/>
</dbReference>
<dbReference type="GO" id="GO:0003676">
    <property type="term" value="F:nucleic acid binding"/>
    <property type="evidence" value="ECO:0007669"/>
    <property type="project" value="InterPro"/>
</dbReference>
<comment type="caution">
    <text evidence="7">The sequence shown here is derived from an EMBL/GenBank/DDBJ whole genome shotgun (WGS) entry which is preliminary data.</text>
</comment>
<dbReference type="PANTHER" id="PTHR33841">
    <property type="entry name" value="DNA METHYLTRANSFERASE YEEA-RELATED"/>
    <property type="match status" value="1"/>
</dbReference>
<evidence type="ECO:0000256" key="3">
    <source>
        <dbReference type="ARBA" id="ARBA00022679"/>
    </source>
</evidence>
<protein>
    <recommendedName>
        <fullName evidence="1">site-specific DNA-methyltransferase (adenine-specific)</fullName>
        <ecNumber evidence="1">2.1.1.72</ecNumber>
    </recommendedName>
</protein>
<gene>
    <name evidence="7" type="ORF">HY30_18640</name>
</gene>
<dbReference type="PROSITE" id="PS00092">
    <property type="entry name" value="N6_MTASE"/>
    <property type="match status" value="1"/>
</dbReference>
<dbReference type="GO" id="GO:0006304">
    <property type="term" value="P:DNA modification"/>
    <property type="evidence" value="ECO:0007669"/>
    <property type="project" value="InterPro"/>
</dbReference>
<dbReference type="PATRIC" id="fig|1280947.3.peg.2786"/>
<dbReference type="eggNOG" id="COG0286">
    <property type="taxonomic scope" value="Bacteria"/>
</dbReference>
<dbReference type="InterPro" id="IPR050953">
    <property type="entry name" value="N4_N6_ade-DNA_methylase"/>
</dbReference>
<evidence type="ECO:0000256" key="5">
    <source>
        <dbReference type="ARBA" id="ARBA00047942"/>
    </source>
</evidence>
<evidence type="ECO:0000313" key="7">
    <source>
        <dbReference type="EMBL" id="KCZ56451.1"/>
    </source>
</evidence>
<evidence type="ECO:0000256" key="2">
    <source>
        <dbReference type="ARBA" id="ARBA00022603"/>
    </source>
</evidence>
<dbReference type="GO" id="GO:0009007">
    <property type="term" value="F:site-specific DNA-methyltransferase (adenine-specific) activity"/>
    <property type="evidence" value="ECO:0007669"/>
    <property type="project" value="UniProtKB-EC"/>
</dbReference>
<keyword evidence="2" id="KW-0489">Methyltransferase</keyword>
<dbReference type="Gene3D" id="3.40.50.150">
    <property type="entry name" value="Vaccinia Virus protein VP39"/>
    <property type="match status" value="1"/>
</dbReference>
<dbReference type="AlphaFoldDB" id="A0A062U7W8"/>
<dbReference type="PANTHER" id="PTHR33841:SF1">
    <property type="entry name" value="DNA METHYLTRANSFERASE A"/>
    <property type="match status" value="1"/>
</dbReference>
<name>A0A062U7W8_9PROT</name>
<proteinExistence type="predicted"/>
<keyword evidence="3" id="KW-0808">Transferase</keyword>
<organism evidence="7 8">
    <name type="scientific">Hyphomonas chukchiensis</name>
    <dbReference type="NCBI Taxonomy" id="1280947"/>
    <lineage>
        <taxon>Bacteria</taxon>
        <taxon>Pseudomonadati</taxon>
        <taxon>Pseudomonadota</taxon>
        <taxon>Alphaproteobacteria</taxon>
        <taxon>Hyphomonadales</taxon>
        <taxon>Hyphomonadaceae</taxon>
        <taxon>Hyphomonas</taxon>
    </lineage>
</organism>
<dbReference type="Proteomes" id="UP000027190">
    <property type="component" value="Unassembled WGS sequence"/>
</dbReference>
<evidence type="ECO:0000256" key="1">
    <source>
        <dbReference type="ARBA" id="ARBA00011900"/>
    </source>
</evidence>
<comment type="catalytic activity">
    <reaction evidence="5">
        <text>a 2'-deoxyadenosine in DNA + S-adenosyl-L-methionine = an N(6)-methyl-2'-deoxyadenosine in DNA + S-adenosyl-L-homocysteine + H(+)</text>
        <dbReference type="Rhea" id="RHEA:15197"/>
        <dbReference type="Rhea" id="RHEA-COMP:12418"/>
        <dbReference type="Rhea" id="RHEA-COMP:12419"/>
        <dbReference type="ChEBI" id="CHEBI:15378"/>
        <dbReference type="ChEBI" id="CHEBI:57856"/>
        <dbReference type="ChEBI" id="CHEBI:59789"/>
        <dbReference type="ChEBI" id="CHEBI:90615"/>
        <dbReference type="ChEBI" id="CHEBI:90616"/>
        <dbReference type="EC" id="2.1.1.72"/>
    </reaction>
</comment>
<dbReference type="EC" id="2.1.1.72" evidence="1"/>
<feature type="domain" description="Type II methyltransferase M.TaqI-like" evidence="6">
    <location>
        <begin position="66"/>
        <end position="244"/>
    </location>
</feature>
<dbReference type="InterPro" id="IPR002052">
    <property type="entry name" value="DNA_methylase_N6_adenine_CS"/>
</dbReference>
<dbReference type="STRING" id="1280947.HY30_18640"/>
<evidence type="ECO:0000256" key="4">
    <source>
        <dbReference type="ARBA" id="ARBA00022691"/>
    </source>
</evidence>
<accession>A0A062U7W8</accession>
<dbReference type="EMBL" id="AWFG01000048">
    <property type="protein sequence ID" value="KCZ56451.1"/>
    <property type="molecule type" value="Genomic_DNA"/>
</dbReference>
<dbReference type="InterPro" id="IPR011639">
    <property type="entry name" value="MethylTrfase_TaqI-like_dom"/>
</dbReference>
<evidence type="ECO:0000313" key="8">
    <source>
        <dbReference type="Proteomes" id="UP000027190"/>
    </source>
</evidence>
<reference evidence="7 8" key="1">
    <citation type="journal article" date="2014" name="Antonie Van Leeuwenhoek">
        <title>Hyphomonas beringensis sp. nov. and Hyphomonas chukchiensis sp. nov., isolated from surface seawater of the Bering Sea and Chukchi Sea.</title>
        <authorList>
            <person name="Li C."/>
            <person name="Lai Q."/>
            <person name="Li G."/>
            <person name="Dong C."/>
            <person name="Wang J."/>
            <person name="Liao Y."/>
            <person name="Shao Z."/>
        </authorList>
    </citation>
    <scope>NUCLEOTIDE SEQUENCE [LARGE SCALE GENOMIC DNA]</scope>
    <source>
        <strain evidence="7 8">BH-BN04-4</strain>
    </source>
</reference>
<keyword evidence="4" id="KW-0949">S-adenosyl-L-methionine</keyword>
<dbReference type="Pfam" id="PF07669">
    <property type="entry name" value="Eco57I"/>
    <property type="match status" value="1"/>
</dbReference>
<sequence length="503" mass="56283">MLDTLAEAWSADHHGASIWADPNVTFLDPCTKSGVFLREITSRLAKGLAGAIPDLRDRVDHILTRQVFGIGITRLTAMLARRSLYCSKQADGEHSIASSFNTEDGHVWFERTEHAWNKGKCVHCGASQSTLDRGEDRETHAYAFIHTDNIKARIAELFGGDMQFDVIIGNPPYQLDDGGFGASAIPIYNKFVEQAQALEPRYLTMVIPARWLFGGRGLDEFRKSMLTDERIRQLFDYPDSRQVFPSVDVAGGICYFLWDRDNPGTCRIIEMNHDLSNSESSRPLLENGAEVFVRSHVALSVLKKVVSVETSQIQSLGLPEAKRFDQQVSSQKPFGLRTYFRGASSPSKENDLVVLQSGGRAWTSRAEITAGQELIDKWKVFTSKSSSEHAGQFDKNGQRRVLSKSGVIPPGSVVTETYILLGTYDNETEARNCFTYATTKFFRFLVATRSSAQDLAKSAYSFVPIQDFSQPWSDRDLYVKYGLSEEEIAHIEKLIRPMSASDD</sequence>